<accession>K1QUP1</accession>
<dbReference type="EMBL" id="JH818171">
    <property type="protein sequence ID" value="EKC37368.1"/>
    <property type="molecule type" value="Genomic_DNA"/>
</dbReference>
<dbReference type="Gene3D" id="2.60.120.260">
    <property type="entry name" value="Galactose-binding domain-like"/>
    <property type="match status" value="1"/>
</dbReference>
<gene>
    <name evidence="1" type="ORF">CGI_10023839</name>
</gene>
<protein>
    <submittedName>
        <fullName evidence="1">Uncharacterized protein</fullName>
    </submittedName>
</protein>
<evidence type="ECO:0000313" key="1">
    <source>
        <dbReference type="EMBL" id="EKC37368.1"/>
    </source>
</evidence>
<sequence length="115" mass="12940">MDFKMTGSNRAAAIVTAECLIDKTLNKETFEQYPRPILYNVASNKAVDGIKPDQNYTDEQCSFSKAEKTATWWVNLNSVYNINDIRMYYANATLSFLVSLLPVNDSNGLLVNLFG</sequence>
<dbReference type="AlphaFoldDB" id="K1QUP1"/>
<dbReference type="HOGENOM" id="CLU_2111232_0_0_1"/>
<organism evidence="1">
    <name type="scientific">Magallana gigas</name>
    <name type="common">Pacific oyster</name>
    <name type="synonym">Crassostrea gigas</name>
    <dbReference type="NCBI Taxonomy" id="29159"/>
    <lineage>
        <taxon>Eukaryota</taxon>
        <taxon>Metazoa</taxon>
        <taxon>Spiralia</taxon>
        <taxon>Lophotrochozoa</taxon>
        <taxon>Mollusca</taxon>
        <taxon>Bivalvia</taxon>
        <taxon>Autobranchia</taxon>
        <taxon>Pteriomorphia</taxon>
        <taxon>Ostreida</taxon>
        <taxon>Ostreoidea</taxon>
        <taxon>Ostreidae</taxon>
        <taxon>Magallana</taxon>
    </lineage>
</organism>
<reference evidence="1" key="1">
    <citation type="journal article" date="2012" name="Nature">
        <title>The oyster genome reveals stress adaptation and complexity of shell formation.</title>
        <authorList>
            <person name="Zhang G."/>
            <person name="Fang X."/>
            <person name="Guo X."/>
            <person name="Li L."/>
            <person name="Luo R."/>
            <person name="Xu F."/>
            <person name="Yang P."/>
            <person name="Zhang L."/>
            <person name="Wang X."/>
            <person name="Qi H."/>
            <person name="Xiong Z."/>
            <person name="Que H."/>
            <person name="Xie Y."/>
            <person name="Holland P.W."/>
            <person name="Paps J."/>
            <person name="Zhu Y."/>
            <person name="Wu F."/>
            <person name="Chen Y."/>
            <person name="Wang J."/>
            <person name="Peng C."/>
            <person name="Meng J."/>
            <person name="Yang L."/>
            <person name="Liu J."/>
            <person name="Wen B."/>
            <person name="Zhang N."/>
            <person name="Huang Z."/>
            <person name="Zhu Q."/>
            <person name="Feng Y."/>
            <person name="Mount A."/>
            <person name="Hedgecock D."/>
            <person name="Xu Z."/>
            <person name="Liu Y."/>
            <person name="Domazet-Loso T."/>
            <person name="Du Y."/>
            <person name="Sun X."/>
            <person name="Zhang S."/>
            <person name="Liu B."/>
            <person name="Cheng P."/>
            <person name="Jiang X."/>
            <person name="Li J."/>
            <person name="Fan D."/>
            <person name="Wang W."/>
            <person name="Fu W."/>
            <person name="Wang T."/>
            <person name="Wang B."/>
            <person name="Zhang J."/>
            <person name="Peng Z."/>
            <person name="Li Y."/>
            <person name="Li N."/>
            <person name="Wang J."/>
            <person name="Chen M."/>
            <person name="He Y."/>
            <person name="Tan F."/>
            <person name="Song X."/>
            <person name="Zheng Q."/>
            <person name="Huang R."/>
            <person name="Yang H."/>
            <person name="Du X."/>
            <person name="Chen L."/>
            <person name="Yang M."/>
            <person name="Gaffney P.M."/>
            <person name="Wang S."/>
            <person name="Luo L."/>
            <person name="She Z."/>
            <person name="Ming Y."/>
            <person name="Huang W."/>
            <person name="Zhang S."/>
            <person name="Huang B."/>
            <person name="Zhang Y."/>
            <person name="Qu T."/>
            <person name="Ni P."/>
            <person name="Miao G."/>
            <person name="Wang J."/>
            <person name="Wang Q."/>
            <person name="Steinberg C.E."/>
            <person name="Wang H."/>
            <person name="Li N."/>
            <person name="Qian L."/>
            <person name="Zhang G."/>
            <person name="Li Y."/>
            <person name="Yang H."/>
            <person name="Liu X."/>
            <person name="Wang J."/>
            <person name="Yin Y."/>
            <person name="Wang J."/>
        </authorList>
    </citation>
    <scope>NUCLEOTIDE SEQUENCE [LARGE SCALE GENOMIC DNA]</scope>
    <source>
        <strain evidence="1">05x7-T-G4-1.051#20</strain>
    </source>
</reference>
<dbReference type="InParanoid" id="K1QUP1"/>
<proteinExistence type="predicted"/>
<name>K1QUP1_MAGGI</name>